<dbReference type="CDD" id="cd02181">
    <property type="entry name" value="GH16_fungal_Lam16A_glucanase"/>
    <property type="match status" value="1"/>
</dbReference>
<feature type="region of interest" description="Disordered" evidence="1">
    <location>
        <begin position="116"/>
        <end position="172"/>
    </location>
</feature>
<feature type="region of interest" description="Disordered" evidence="1">
    <location>
        <begin position="1073"/>
        <end position="1115"/>
    </location>
</feature>
<evidence type="ECO:0000313" key="4">
    <source>
        <dbReference type="Proteomes" id="UP000777482"/>
    </source>
</evidence>
<proteinExistence type="predicted"/>
<protein>
    <recommendedName>
        <fullName evidence="5">GH16 domain-containing protein</fullName>
    </recommendedName>
</protein>
<keyword evidence="2" id="KW-0812">Transmembrane</keyword>
<evidence type="ECO:0000313" key="3">
    <source>
        <dbReference type="EMBL" id="KAG0667138.1"/>
    </source>
</evidence>
<dbReference type="InterPro" id="IPR013320">
    <property type="entry name" value="ConA-like_dom_sf"/>
</dbReference>
<feature type="compositionally biased region" description="Low complexity" evidence="1">
    <location>
        <begin position="1213"/>
        <end position="1252"/>
    </location>
</feature>
<name>A0A9P6WAC9_RHOMI</name>
<gene>
    <name evidence="3" type="ORF">C6P46_002550</name>
</gene>
<feature type="region of interest" description="Disordered" evidence="1">
    <location>
        <begin position="525"/>
        <end position="621"/>
    </location>
</feature>
<feature type="transmembrane region" description="Helical" evidence="2">
    <location>
        <begin position="499"/>
        <end position="518"/>
    </location>
</feature>
<dbReference type="Gene3D" id="2.60.120.200">
    <property type="match status" value="3"/>
</dbReference>
<evidence type="ECO:0000256" key="1">
    <source>
        <dbReference type="SAM" id="MobiDB-lite"/>
    </source>
</evidence>
<feature type="compositionally biased region" description="Low complexity" evidence="1">
    <location>
        <begin position="134"/>
        <end position="164"/>
    </location>
</feature>
<dbReference type="PANTHER" id="PTHR10963:SF24">
    <property type="entry name" value="GLYCOSIDASE C21B10.07-RELATED"/>
    <property type="match status" value="1"/>
</dbReference>
<sequence>MPRHHRARRRSSSTSSSGSDEEAAHHSTSSGSSRRHRNEKHGYESIGRASSSDSSRSSASSSTSNSDTDSTSDESSDEDDEHARDHNKTLLVGAGCAIFVVAIIVAVFWGRQRASDMTPPAPNTTSDPAGNGVTPTETASTPTSSLSTTLDTSSSAPAKPTPSSNEPNSGPYKLLRTYAGERFFDGWDFWTDADPTHGTVDYVDEAAARAAGLISASAKSAVMRVDNTTRLAPGANRKSVRIHSKEPVKLGSLPIGLMVQIGQTVARLWALTIPHPDKSRKLTELATQDIIEGVHHDKINQLTLHVKDSGCKLSSNPDITGKTVPANVDCNANNNGNVGCSYAETAAASYGKAFNDAGGGVIALLFSKDAISIWFWSHASKTMPQNIEQGSPDMATWGKPSATWPRSSCDIPTYFADQTIIFNTALCGDWAGNAQVWATACKDTAPTCGDAVADPANFDEAVWEIADTSDDSRETTDGFDDDKTGPSRQPRAKTVPITYVWLLLGLLGVAVVAVVVIWQMRASGEAATEPAAVQASPLELSGEAPAAETPPMSGNDAGEDETDTIPRPGKNGDDAAGGEMTCQALGCTKNRSQRPSAAPTQAGSSSAPKKTASPNDTKGPYKLVRSYEGETFFDGWEFFSLEDPTEGQVNYLKKEAAQKAGLFSATAKKATMRVDNTNKLAKGAKRDSVRIETTTPAELGSLIIADIIRMPWGCATWPAWWSFGDPDWPDGGEIDVIEGVNLDKTNVITLHTNGDGCKPAAKPDVSGEIMPQKFVSIHSGDLEDVIAAGRGVGGLHVFPLYFSHAVSCVMSGLASEVAPTAPAQSPMEKTLTTPVRLMPQTLNSDKSTLTKYSLPGGGVYATLFAEEGISVWFWTRTDIPDNLTDPSTWGKPTANWPSSSCDIKKFFTHQCVYIAVRALAGTDLSSPRLPGVSFSVRRSLSALHHESLFTAKFPLMQQISPFAESMQANRRYVMDRAMSNRDATATDEIFAQPFQAWARHCKDKAPTCSDFVADPANFDEAIWEVKSIEKYSPRVSSASAVAADAAAAGSSLLLPGTRPSQVPRRTSEYVVHTRASSRVRQSGLERPRTQDAEPTVPARSPRDPDVRPRGTSVRRTGRPLTLLYSSFIPERFLSPSPSRQTILPPRMRIATSLFCILVGSMAVQATEEGSPDDGYGGYGWRYRNRQRPTDAVECTNDHSTPREYPTEITYPDTSTTSTSTATTTSRARSSTSRSSTTTTRSPAPTGAPTGGPYTLTRSYSGSTFFDDWMFFQEVDPTEGQVNYVSREEAEQAGLISADEYSATMRVDNQSKLGAGENRKSVRIESAEPVEIGSLVLADIIRMPWGCGTWPAWWSYGEPNWPAGGEIDVIEGVNLDAENMISLHTDGDGCSAPSNPDATGALVGTECAVQGGNAGCSYRAGKASYGQEFNAGGKSSSFSSYLGASKKSLTTSRACLGGGVIATLFTEDEISIWFFPRAEIPDNISQGAPDRSTWGPPTATWTSSSCDIARMFSAQRLIFNITLCGEYAGLQEIWQQSCGNVAATCSEYLMEPSNFDEAIWEIKSVHVFSVEPAPRPPTVLVIVGRGFPSIPILPASFPLAVERLGLTLSSLAANSPCSLEHTRVLDNAAPTLSRLHRTAPARQQLLTNLSIGIGGGMVAGYAFWIGIHQRNVTRRDQWYLELQKSRAESS</sequence>
<evidence type="ECO:0000256" key="2">
    <source>
        <dbReference type="SAM" id="Phobius"/>
    </source>
</evidence>
<feature type="region of interest" description="Disordered" evidence="1">
    <location>
        <begin position="466"/>
        <end position="491"/>
    </location>
</feature>
<feature type="transmembrane region" description="Helical" evidence="2">
    <location>
        <begin position="90"/>
        <end position="110"/>
    </location>
</feature>
<feature type="compositionally biased region" description="Basic and acidic residues" evidence="1">
    <location>
        <begin position="1189"/>
        <end position="1205"/>
    </location>
</feature>
<feature type="compositionally biased region" description="Basic and acidic residues" evidence="1">
    <location>
        <begin position="470"/>
        <end position="485"/>
    </location>
</feature>
<organism evidence="3 4">
    <name type="scientific">Rhodotorula mucilaginosa</name>
    <name type="common">Yeast</name>
    <name type="synonym">Rhodotorula rubra</name>
    <dbReference type="NCBI Taxonomy" id="5537"/>
    <lineage>
        <taxon>Eukaryota</taxon>
        <taxon>Fungi</taxon>
        <taxon>Dikarya</taxon>
        <taxon>Basidiomycota</taxon>
        <taxon>Pucciniomycotina</taxon>
        <taxon>Microbotryomycetes</taxon>
        <taxon>Sporidiobolales</taxon>
        <taxon>Sporidiobolaceae</taxon>
        <taxon>Rhodotorula</taxon>
    </lineage>
</organism>
<keyword evidence="2" id="KW-0472">Membrane</keyword>
<dbReference type="InterPro" id="IPR050546">
    <property type="entry name" value="Glycosyl_Hydrlase_16"/>
</dbReference>
<comment type="caution">
    <text evidence="3">The sequence shown here is derived from an EMBL/GenBank/DDBJ whole genome shotgun (WGS) entry which is preliminary data.</text>
</comment>
<feature type="compositionally biased region" description="Acidic residues" evidence="1">
    <location>
        <begin position="70"/>
        <end position="80"/>
    </location>
</feature>
<feature type="compositionally biased region" description="Basic residues" evidence="1">
    <location>
        <begin position="1"/>
        <end position="11"/>
    </location>
</feature>
<dbReference type="Proteomes" id="UP000777482">
    <property type="component" value="Unassembled WGS sequence"/>
</dbReference>
<feature type="region of interest" description="Disordered" evidence="1">
    <location>
        <begin position="1189"/>
        <end position="1254"/>
    </location>
</feature>
<keyword evidence="2" id="KW-1133">Transmembrane helix</keyword>
<feature type="compositionally biased region" description="Low complexity" evidence="1">
    <location>
        <begin position="48"/>
        <end position="69"/>
    </location>
</feature>
<dbReference type="SUPFAM" id="SSF49899">
    <property type="entry name" value="Concanavalin A-like lectins/glucanases"/>
    <property type="match status" value="3"/>
</dbReference>
<dbReference type="PANTHER" id="PTHR10963">
    <property type="entry name" value="GLYCOSYL HYDROLASE-RELATED"/>
    <property type="match status" value="1"/>
</dbReference>
<feature type="region of interest" description="Disordered" evidence="1">
    <location>
        <begin position="1"/>
        <end position="84"/>
    </location>
</feature>
<dbReference type="EMBL" id="PUHQ01000002">
    <property type="protein sequence ID" value="KAG0667138.1"/>
    <property type="molecule type" value="Genomic_DNA"/>
</dbReference>
<feature type="transmembrane region" description="Helical" evidence="2">
    <location>
        <begin position="1644"/>
        <end position="1666"/>
    </location>
</feature>
<keyword evidence="4" id="KW-1185">Reference proteome</keyword>
<reference evidence="3 4" key="1">
    <citation type="submission" date="2020-11" db="EMBL/GenBank/DDBJ databases">
        <title>Kefir isolates.</title>
        <authorList>
            <person name="Marcisauskas S."/>
            <person name="Kim Y."/>
            <person name="Blasche S."/>
        </authorList>
    </citation>
    <scope>NUCLEOTIDE SEQUENCE [LARGE SCALE GENOMIC DNA]</scope>
    <source>
        <strain evidence="3 4">KR</strain>
    </source>
</reference>
<dbReference type="GO" id="GO:0009251">
    <property type="term" value="P:glucan catabolic process"/>
    <property type="evidence" value="ECO:0007669"/>
    <property type="project" value="TreeGrafter"/>
</dbReference>
<accession>A0A9P6WAC9</accession>
<dbReference type="Pfam" id="PF26113">
    <property type="entry name" value="GH16_XgeA"/>
    <property type="match status" value="5"/>
</dbReference>
<evidence type="ECO:0008006" key="5">
    <source>
        <dbReference type="Google" id="ProtNLM"/>
    </source>
</evidence>
<feature type="compositionally biased region" description="Polar residues" evidence="1">
    <location>
        <begin position="589"/>
        <end position="616"/>
    </location>
</feature>
<dbReference type="CDD" id="cd22888">
    <property type="entry name" value="CcO_VIIa_fungal"/>
    <property type="match status" value="1"/>
</dbReference>
<dbReference type="OrthoDB" id="192832at2759"/>